<dbReference type="AlphaFoldDB" id="A0A1E7FQ26"/>
<feature type="compositionally biased region" description="Basic and acidic residues" evidence="1">
    <location>
        <begin position="260"/>
        <end position="270"/>
    </location>
</feature>
<sequence>MVAADATVITTNTNTSTNITSGNSDVEVKDVVKDAKVKVKVKGLVKTCIGKPYSVERYYMLSEIEQNAIRPIYLNDYNDKNNQIESESDSEDSSLSLVSPYATTSTSTKHNTNTNTNTTDNNDECLYFGIVNHPRAAPGLESCLDSIMIGSKDRRRIQKRQRQRRRRLVLDSGSSNRLVDSGSSNESCGTSNGINDNLKTRSTTTGSFNNDDKSCITMVCNCLDDLIGFDEEGETDAVQNVFQSRSSSSFYSQEDFDSNENEHEHEHEHDEPPILEFAENAHQYWRVHIAGLTTTAEPTIEKEEIEIQKYNNDSYSNNNTSSIKSNTTKYVVVDDSNSDINNKLVTVMVWITVLLIGYISYYIGK</sequence>
<dbReference type="EMBL" id="KV784355">
    <property type="protein sequence ID" value="OEU20262.1"/>
    <property type="molecule type" value="Genomic_DNA"/>
</dbReference>
<keyword evidence="4" id="KW-1185">Reference proteome</keyword>
<keyword evidence="2" id="KW-0472">Membrane</keyword>
<feature type="compositionally biased region" description="Basic residues" evidence="1">
    <location>
        <begin position="154"/>
        <end position="167"/>
    </location>
</feature>
<accession>A0A1E7FQ26</accession>
<evidence type="ECO:0000256" key="1">
    <source>
        <dbReference type="SAM" id="MobiDB-lite"/>
    </source>
</evidence>
<feature type="region of interest" description="Disordered" evidence="1">
    <location>
        <begin position="81"/>
        <end position="118"/>
    </location>
</feature>
<evidence type="ECO:0000256" key="2">
    <source>
        <dbReference type="SAM" id="Phobius"/>
    </source>
</evidence>
<evidence type="ECO:0000313" key="4">
    <source>
        <dbReference type="Proteomes" id="UP000095751"/>
    </source>
</evidence>
<feature type="compositionally biased region" description="Low complexity" evidence="1">
    <location>
        <begin position="93"/>
        <end position="118"/>
    </location>
</feature>
<dbReference type="InParanoid" id="A0A1E7FQ26"/>
<gene>
    <name evidence="3" type="ORF">FRACYDRAFT_236335</name>
</gene>
<evidence type="ECO:0000313" key="3">
    <source>
        <dbReference type="EMBL" id="OEU20262.1"/>
    </source>
</evidence>
<protein>
    <submittedName>
        <fullName evidence="3">Uncharacterized protein</fullName>
    </submittedName>
</protein>
<proteinExistence type="predicted"/>
<name>A0A1E7FQ26_9STRA</name>
<feature type="region of interest" description="Disordered" evidence="1">
    <location>
        <begin position="246"/>
        <end position="270"/>
    </location>
</feature>
<feature type="region of interest" description="Disordered" evidence="1">
    <location>
        <begin position="154"/>
        <end position="207"/>
    </location>
</feature>
<dbReference type="Proteomes" id="UP000095751">
    <property type="component" value="Unassembled WGS sequence"/>
</dbReference>
<feature type="transmembrane region" description="Helical" evidence="2">
    <location>
        <begin position="344"/>
        <end position="364"/>
    </location>
</feature>
<reference evidence="3 4" key="1">
    <citation type="submission" date="2016-09" db="EMBL/GenBank/DDBJ databases">
        <title>Extensive genetic diversity and differential bi-allelic expression allows diatom success in the polar Southern Ocean.</title>
        <authorList>
            <consortium name="DOE Joint Genome Institute"/>
            <person name="Mock T."/>
            <person name="Otillar R.P."/>
            <person name="Strauss J."/>
            <person name="Dupont C."/>
            <person name="Frickenhaus S."/>
            <person name="Maumus F."/>
            <person name="Mcmullan M."/>
            <person name="Sanges R."/>
            <person name="Schmutz J."/>
            <person name="Toseland A."/>
            <person name="Valas R."/>
            <person name="Veluchamy A."/>
            <person name="Ward B.J."/>
            <person name="Allen A."/>
            <person name="Barry K."/>
            <person name="Falciatore A."/>
            <person name="Ferrante M."/>
            <person name="Fortunato A.E."/>
            <person name="Gloeckner G."/>
            <person name="Gruber A."/>
            <person name="Hipkin R."/>
            <person name="Janech M."/>
            <person name="Kroth P."/>
            <person name="Leese F."/>
            <person name="Lindquist E."/>
            <person name="Lyon B.R."/>
            <person name="Martin J."/>
            <person name="Mayer C."/>
            <person name="Parker M."/>
            <person name="Quesneville H."/>
            <person name="Raymond J."/>
            <person name="Uhlig C."/>
            <person name="Valentin K.U."/>
            <person name="Worden A.Z."/>
            <person name="Armbrust E.V."/>
            <person name="Bowler C."/>
            <person name="Green B."/>
            <person name="Moulton V."/>
            <person name="Van Oosterhout C."/>
            <person name="Grigoriev I."/>
        </authorList>
    </citation>
    <scope>NUCLEOTIDE SEQUENCE [LARGE SCALE GENOMIC DNA]</scope>
    <source>
        <strain evidence="3 4">CCMP1102</strain>
    </source>
</reference>
<organism evidence="3 4">
    <name type="scientific">Fragilariopsis cylindrus CCMP1102</name>
    <dbReference type="NCBI Taxonomy" id="635003"/>
    <lineage>
        <taxon>Eukaryota</taxon>
        <taxon>Sar</taxon>
        <taxon>Stramenopiles</taxon>
        <taxon>Ochrophyta</taxon>
        <taxon>Bacillariophyta</taxon>
        <taxon>Bacillariophyceae</taxon>
        <taxon>Bacillariophycidae</taxon>
        <taxon>Bacillariales</taxon>
        <taxon>Bacillariaceae</taxon>
        <taxon>Fragilariopsis</taxon>
    </lineage>
</organism>
<feature type="compositionally biased region" description="Polar residues" evidence="1">
    <location>
        <begin position="172"/>
        <end position="207"/>
    </location>
</feature>
<keyword evidence="2" id="KW-0812">Transmembrane</keyword>
<dbReference type="KEGG" id="fcy:FRACYDRAFT_236335"/>
<keyword evidence="2" id="KW-1133">Transmembrane helix</keyword>